<dbReference type="Proteomes" id="UP001619887">
    <property type="component" value="Unassembled WGS sequence"/>
</dbReference>
<organism evidence="1 2">
    <name type="scientific">Pagothenia borchgrevinki</name>
    <name type="common">Bald rockcod</name>
    <name type="synonym">Trematomus borchgrevinki</name>
    <dbReference type="NCBI Taxonomy" id="8213"/>
    <lineage>
        <taxon>Eukaryota</taxon>
        <taxon>Metazoa</taxon>
        <taxon>Chordata</taxon>
        <taxon>Craniata</taxon>
        <taxon>Vertebrata</taxon>
        <taxon>Euteleostomi</taxon>
        <taxon>Actinopterygii</taxon>
        <taxon>Neopterygii</taxon>
        <taxon>Teleostei</taxon>
        <taxon>Neoteleostei</taxon>
        <taxon>Acanthomorphata</taxon>
        <taxon>Eupercaria</taxon>
        <taxon>Perciformes</taxon>
        <taxon>Notothenioidei</taxon>
        <taxon>Nototheniidae</taxon>
        <taxon>Pagothenia</taxon>
    </lineage>
</organism>
<name>A0ABD2HD80_PAGBO</name>
<reference evidence="1 2" key="1">
    <citation type="journal article" date="2022" name="G3 (Bethesda)">
        <title>Evaluating Illumina-, Nanopore-, and PacBio-based genome assembly strategies with the bald notothen, Trematomus borchgrevinki.</title>
        <authorList>
            <person name="Rayamajhi N."/>
            <person name="Cheng C.C."/>
            <person name="Catchen J.M."/>
        </authorList>
    </citation>
    <scope>NUCLEOTIDE SEQUENCE [LARGE SCALE GENOMIC DNA]</scope>
    <source>
        <strain evidence="1">AGRC-2024</strain>
    </source>
</reference>
<dbReference type="EMBL" id="JBIYXZ010002070">
    <property type="protein sequence ID" value="KAL3063865.1"/>
    <property type="molecule type" value="Genomic_DNA"/>
</dbReference>
<sequence>MDSPLLETRDCPSCPVLIAGADPHHLCFECLGPDHAVVGVKPSPSCTACRVLPRLRRQHRWEHFQAHYVPQQGDETDDQAELDVVEMGGEDVAGEVPFTFAIRAGWMAPFVEEEDEEDFSLLGTSGSGVHGSPPPWSVRQDIPLVMALAAECVGLPLPLPLPPKPVSRLRQGFYGPVCPAQPAFVLAPLPDIWQCVEASWRQPLKAKAPVAGMAGILRVQGRTDTACPGVPPLDESLAAHLLPQAAGWAEGKKPLPPLPRDRETLEYFDKIFRVCWACR</sequence>
<comment type="caution">
    <text evidence="1">The sequence shown here is derived from an EMBL/GenBank/DDBJ whole genome shotgun (WGS) entry which is preliminary data.</text>
</comment>
<evidence type="ECO:0000313" key="2">
    <source>
        <dbReference type="Proteomes" id="UP001619887"/>
    </source>
</evidence>
<keyword evidence="2" id="KW-1185">Reference proteome</keyword>
<evidence type="ECO:0000313" key="1">
    <source>
        <dbReference type="EMBL" id="KAL3063865.1"/>
    </source>
</evidence>
<gene>
    <name evidence="1" type="ORF">OYC64_000229</name>
</gene>
<proteinExistence type="predicted"/>
<accession>A0ABD2HD80</accession>
<dbReference type="AlphaFoldDB" id="A0ABD2HD80"/>
<protein>
    <submittedName>
        <fullName evidence="1">Uncharacterized protein</fullName>
    </submittedName>
</protein>
<reference evidence="1 2" key="2">
    <citation type="journal article" date="2024" name="G3 (Bethesda)">
        <title>The genome of the cryopelagic Antarctic bald notothen, Trematomus borchgrevinki.</title>
        <authorList>
            <person name="Rayamajhi N."/>
            <person name="Rivera-Colon A.G."/>
            <person name="Minhas B.F."/>
            <person name="Cheng C.C."/>
            <person name="Catchen J.M."/>
        </authorList>
    </citation>
    <scope>NUCLEOTIDE SEQUENCE [LARGE SCALE GENOMIC DNA]</scope>
    <source>
        <strain evidence="1">AGRC-2024</strain>
    </source>
</reference>